<dbReference type="InterPro" id="IPR050592">
    <property type="entry name" value="GDSL_lipolytic_enzyme"/>
</dbReference>
<dbReference type="PANTHER" id="PTHR45642">
    <property type="entry name" value="GDSL ESTERASE/LIPASE EXL3"/>
    <property type="match status" value="1"/>
</dbReference>
<comment type="similarity">
    <text evidence="1">Belongs to the 'GDSL' lipolytic enzyme family.</text>
</comment>
<comment type="caution">
    <text evidence="2">The sequence shown here is derived from an EMBL/GenBank/DDBJ whole genome shotgun (WGS) entry which is preliminary data.</text>
</comment>
<dbReference type="Gene3D" id="3.40.50.1110">
    <property type="entry name" value="SGNH hydrolase"/>
    <property type="match status" value="1"/>
</dbReference>
<organism evidence="2 3">
    <name type="scientific">Rhododendron williamsianum</name>
    <dbReference type="NCBI Taxonomy" id="262921"/>
    <lineage>
        <taxon>Eukaryota</taxon>
        <taxon>Viridiplantae</taxon>
        <taxon>Streptophyta</taxon>
        <taxon>Embryophyta</taxon>
        <taxon>Tracheophyta</taxon>
        <taxon>Spermatophyta</taxon>
        <taxon>Magnoliopsida</taxon>
        <taxon>eudicotyledons</taxon>
        <taxon>Gunneridae</taxon>
        <taxon>Pentapetalae</taxon>
        <taxon>asterids</taxon>
        <taxon>Ericales</taxon>
        <taxon>Ericaceae</taxon>
        <taxon>Ericoideae</taxon>
        <taxon>Rhodoreae</taxon>
        <taxon>Rhododendron</taxon>
    </lineage>
</organism>
<proteinExistence type="inferred from homology"/>
<evidence type="ECO:0000256" key="1">
    <source>
        <dbReference type="ARBA" id="ARBA00008668"/>
    </source>
</evidence>
<protein>
    <submittedName>
        <fullName evidence="2">Uncharacterized protein</fullName>
    </submittedName>
</protein>
<dbReference type="Pfam" id="PF00657">
    <property type="entry name" value="Lipase_GDSL"/>
    <property type="match status" value="1"/>
</dbReference>
<accession>A0A6A4LP92</accession>
<evidence type="ECO:0000313" key="3">
    <source>
        <dbReference type="Proteomes" id="UP000428333"/>
    </source>
</evidence>
<dbReference type="AlphaFoldDB" id="A0A6A4LP92"/>
<feature type="non-terminal residue" evidence="2">
    <location>
        <position position="1"/>
    </location>
</feature>
<dbReference type="GO" id="GO:0016788">
    <property type="term" value="F:hydrolase activity, acting on ester bonds"/>
    <property type="evidence" value="ECO:0007669"/>
    <property type="project" value="InterPro"/>
</dbReference>
<reference evidence="2 3" key="1">
    <citation type="journal article" date="2019" name="Genome Biol. Evol.">
        <title>The Rhododendron genome and chromosomal organization provide insight into shared whole-genome duplications across the heath family (Ericaceae).</title>
        <authorList>
            <person name="Soza V.L."/>
            <person name="Lindsley D."/>
            <person name="Waalkes A."/>
            <person name="Ramage E."/>
            <person name="Patwardhan R.P."/>
            <person name="Burton J.N."/>
            <person name="Adey A."/>
            <person name="Kumar A."/>
            <person name="Qiu R."/>
            <person name="Shendure J."/>
            <person name="Hall B."/>
        </authorList>
    </citation>
    <scope>NUCLEOTIDE SEQUENCE [LARGE SCALE GENOMIC DNA]</scope>
    <source>
        <strain evidence="2">RSF 1966-606</strain>
    </source>
</reference>
<keyword evidence="3" id="KW-1185">Reference proteome</keyword>
<dbReference type="Proteomes" id="UP000428333">
    <property type="component" value="Linkage Group LG06"/>
</dbReference>
<dbReference type="PANTHER" id="PTHR45642:SF3">
    <property type="entry name" value="OS09G0540400 PROTEIN"/>
    <property type="match status" value="1"/>
</dbReference>
<name>A0A6A4LP92_9ERIC</name>
<dbReference type="InterPro" id="IPR036514">
    <property type="entry name" value="SGNH_hydro_sf"/>
</dbReference>
<gene>
    <name evidence="2" type="ORF">C3L33_10094</name>
</gene>
<dbReference type="EMBL" id="QEFC01001441">
    <property type="protein sequence ID" value="KAE9458004.1"/>
    <property type="molecule type" value="Genomic_DNA"/>
</dbReference>
<dbReference type="OrthoDB" id="1600564at2759"/>
<evidence type="ECO:0000313" key="2">
    <source>
        <dbReference type="EMBL" id="KAE9458004.1"/>
    </source>
</evidence>
<sequence length="231" mass="26018">MRWQRIRKRAVQLLQQLDLFQDYKSRLVMGIGENKAKNQIEQAIFYVNAGSDDFAFTYFHDGIGQKNKTEPRDLQRLLEQGARKIAVNGLPPLGCIPVGITLLPQPAKNIEDKARTCIGYVNAISLDFNSCSRKSWRIAESTSNKIVYIDFVEPLLDVIQNPHEYGYTEANKGCCGTGLSKLAHNATQQLRFVLIPTSAYSGMQHTQLRRHIISFSEAILQPLMTSLGANF</sequence>
<dbReference type="InterPro" id="IPR001087">
    <property type="entry name" value="GDSL"/>
</dbReference>